<name>A0A2Z2P0W6_9GAMM</name>
<gene>
    <name evidence="2" type="ORF">IMCC3135_28730</name>
</gene>
<dbReference type="Proteomes" id="UP000250079">
    <property type="component" value="Chromosome"/>
</dbReference>
<sequence>MNYQLAQLNIARFRVQQNDPVNKGFVDNLDRINAIAESQPGFLWRLKGDGNNALDVAAFEDPNVIVNLSVWTNTESLFNFVYKNSEHTGIMRNRKQWFDRLEFFMVLWWVEEGRRPGVEEAKMRLDLLQRIGPTYSAFTFKKPFAAPSGE</sequence>
<reference evidence="2 3" key="1">
    <citation type="submission" date="2016-12" db="EMBL/GenBank/DDBJ databases">
        <authorList>
            <person name="Song W.-J."/>
            <person name="Kurnit D.M."/>
        </authorList>
    </citation>
    <scope>NUCLEOTIDE SEQUENCE [LARGE SCALE GENOMIC DNA]</scope>
    <source>
        <strain evidence="2 3">IMCC3135</strain>
    </source>
</reference>
<dbReference type="Pfam" id="PF11695">
    <property type="entry name" value="DUF3291"/>
    <property type="match status" value="1"/>
</dbReference>
<dbReference type="InterPro" id="IPR011008">
    <property type="entry name" value="Dimeric_a/b-barrel"/>
</dbReference>
<dbReference type="RefSeq" id="WP_088920654.1">
    <property type="nucleotide sequence ID" value="NZ_CP018632.1"/>
</dbReference>
<organism evidence="2 3">
    <name type="scientific">Granulosicoccus antarcticus IMCC3135</name>
    <dbReference type="NCBI Taxonomy" id="1192854"/>
    <lineage>
        <taxon>Bacteria</taxon>
        <taxon>Pseudomonadati</taxon>
        <taxon>Pseudomonadota</taxon>
        <taxon>Gammaproteobacteria</taxon>
        <taxon>Chromatiales</taxon>
        <taxon>Granulosicoccaceae</taxon>
        <taxon>Granulosicoccus</taxon>
    </lineage>
</organism>
<dbReference type="SUPFAM" id="SSF54909">
    <property type="entry name" value="Dimeric alpha+beta barrel"/>
    <property type="match status" value="1"/>
</dbReference>
<dbReference type="AlphaFoldDB" id="A0A2Z2P0W6"/>
<evidence type="ECO:0000313" key="3">
    <source>
        <dbReference type="Proteomes" id="UP000250079"/>
    </source>
</evidence>
<dbReference type="InterPro" id="IPR021708">
    <property type="entry name" value="DUF3291"/>
</dbReference>
<dbReference type="KEGG" id="gai:IMCC3135_28730"/>
<feature type="domain" description="DUF3291" evidence="1">
    <location>
        <begin position="5"/>
        <end position="142"/>
    </location>
</feature>
<keyword evidence="3" id="KW-1185">Reference proteome</keyword>
<dbReference type="EMBL" id="CP018632">
    <property type="protein sequence ID" value="ASJ75798.1"/>
    <property type="molecule type" value="Genomic_DNA"/>
</dbReference>
<accession>A0A2Z2P0W6</accession>
<protein>
    <recommendedName>
        <fullName evidence="1">DUF3291 domain-containing protein</fullName>
    </recommendedName>
</protein>
<evidence type="ECO:0000313" key="2">
    <source>
        <dbReference type="EMBL" id="ASJ75798.1"/>
    </source>
</evidence>
<dbReference type="OrthoDB" id="2376237at2"/>
<proteinExistence type="predicted"/>
<evidence type="ECO:0000259" key="1">
    <source>
        <dbReference type="Pfam" id="PF11695"/>
    </source>
</evidence>